<proteinExistence type="predicted"/>
<feature type="region of interest" description="Disordered" evidence="1">
    <location>
        <begin position="104"/>
        <end position="123"/>
    </location>
</feature>
<dbReference type="AlphaFoldDB" id="A0AAD6TSX9"/>
<keyword evidence="3" id="KW-1185">Reference proteome</keyword>
<dbReference type="Proteomes" id="UP001222325">
    <property type="component" value="Unassembled WGS sequence"/>
</dbReference>
<reference evidence="2" key="1">
    <citation type="submission" date="2023-03" db="EMBL/GenBank/DDBJ databases">
        <title>Massive genome expansion in bonnet fungi (Mycena s.s.) driven by repeated elements and novel gene families across ecological guilds.</title>
        <authorList>
            <consortium name="Lawrence Berkeley National Laboratory"/>
            <person name="Harder C.B."/>
            <person name="Miyauchi S."/>
            <person name="Viragh M."/>
            <person name="Kuo A."/>
            <person name="Thoen E."/>
            <person name="Andreopoulos B."/>
            <person name="Lu D."/>
            <person name="Skrede I."/>
            <person name="Drula E."/>
            <person name="Henrissat B."/>
            <person name="Morin E."/>
            <person name="Kohler A."/>
            <person name="Barry K."/>
            <person name="LaButti K."/>
            <person name="Morin E."/>
            <person name="Salamov A."/>
            <person name="Lipzen A."/>
            <person name="Mereny Z."/>
            <person name="Hegedus B."/>
            <person name="Baldrian P."/>
            <person name="Stursova M."/>
            <person name="Weitz H."/>
            <person name="Taylor A."/>
            <person name="Grigoriev I.V."/>
            <person name="Nagy L.G."/>
            <person name="Martin F."/>
            <person name="Kauserud H."/>
        </authorList>
    </citation>
    <scope>NUCLEOTIDE SEQUENCE</scope>
    <source>
        <strain evidence="2">CBHHK173m</strain>
    </source>
</reference>
<feature type="compositionally biased region" description="Basic and acidic residues" evidence="1">
    <location>
        <begin position="463"/>
        <end position="472"/>
    </location>
</feature>
<organism evidence="2 3">
    <name type="scientific">Mycena belliarum</name>
    <dbReference type="NCBI Taxonomy" id="1033014"/>
    <lineage>
        <taxon>Eukaryota</taxon>
        <taxon>Fungi</taxon>
        <taxon>Dikarya</taxon>
        <taxon>Basidiomycota</taxon>
        <taxon>Agaricomycotina</taxon>
        <taxon>Agaricomycetes</taxon>
        <taxon>Agaricomycetidae</taxon>
        <taxon>Agaricales</taxon>
        <taxon>Marasmiineae</taxon>
        <taxon>Mycenaceae</taxon>
        <taxon>Mycena</taxon>
    </lineage>
</organism>
<feature type="compositionally biased region" description="Low complexity" evidence="1">
    <location>
        <begin position="79"/>
        <end position="93"/>
    </location>
</feature>
<feature type="region of interest" description="Disordered" evidence="1">
    <location>
        <begin position="565"/>
        <end position="634"/>
    </location>
</feature>
<name>A0AAD6TSX9_9AGAR</name>
<comment type="caution">
    <text evidence="2">The sequence shown here is derived from an EMBL/GenBank/DDBJ whole genome shotgun (WGS) entry which is preliminary data.</text>
</comment>
<sequence length="634" mass="70250">MSTSTNSSPVLKKFLDTIRANFHLFDEGLQRYDGQFKEQCRYIFQRLDASNSIASSQDEGDTEGSSMVAIASTSVLNLDTTTTSDTSGSSSTVRPRLATQAPTVAVPKWAVGGESGGESDLIQKNEEYWSSSTDDESRSSRADVASSDSGSEDSESETEDTAPDLEGDISVALDVSKVDKATTLHDFLLAPHLLGPLPTVLRSSPSPRSARNVEILDTKLRLLEIVYMPNMGRVLHNFLSQNPSENLENIEVPSALLRILLAGAHIANCALKLWSEADVEFRFRVVQGHVVAECLNHREGYPEGDERRYYPRKGIPGTKAGQMSHAVADVELGRTVTEIKTVHSIDADFISNFLGMPLYQFEDMINLHGTDRGYRFDFSPPQTLADTVGPYAQPVVQVWTQFHEKSYRFGLGSSQEYNFFTIKDPATPQRLYISACFPTFAVPRSVQVSEPEGELTTAPSGSKEPKPFHTSDSESLADPNLGPDSSDEPEELEPYNSGLYTMYNLCRIANKPELEEQFFQELRETARNLIPVRYLDFNRIGEMDPPATGIQQQPNMLQGTVGVKYFDQPNTVGPKPRKLRARKKPEKERYTDPYASSRSEIQVESGPSTPEKAQQVKAKPQKPAKSQKGKGKAR</sequence>
<dbReference type="EMBL" id="JARJCN010000065">
    <property type="protein sequence ID" value="KAJ7078584.1"/>
    <property type="molecule type" value="Genomic_DNA"/>
</dbReference>
<feature type="compositionally biased region" description="Basic residues" evidence="1">
    <location>
        <begin position="619"/>
        <end position="634"/>
    </location>
</feature>
<feature type="compositionally biased region" description="Polar residues" evidence="1">
    <location>
        <begin position="594"/>
        <end position="608"/>
    </location>
</feature>
<feature type="region of interest" description="Disordered" evidence="1">
    <location>
        <begin position="448"/>
        <end position="494"/>
    </location>
</feature>
<accession>A0AAD6TSX9</accession>
<feature type="compositionally biased region" description="Acidic residues" evidence="1">
    <location>
        <begin position="150"/>
        <end position="167"/>
    </location>
</feature>
<feature type="region of interest" description="Disordered" evidence="1">
    <location>
        <begin position="129"/>
        <end position="168"/>
    </location>
</feature>
<evidence type="ECO:0000313" key="3">
    <source>
        <dbReference type="Proteomes" id="UP001222325"/>
    </source>
</evidence>
<gene>
    <name evidence="2" type="ORF">B0H15DRAFT_954483</name>
</gene>
<feature type="region of interest" description="Disordered" evidence="1">
    <location>
        <begin position="79"/>
        <end position="99"/>
    </location>
</feature>
<feature type="compositionally biased region" description="Basic residues" evidence="1">
    <location>
        <begin position="575"/>
        <end position="584"/>
    </location>
</feature>
<evidence type="ECO:0000256" key="1">
    <source>
        <dbReference type="SAM" id="MobiDB-lite"/>
    </source>
</evidence>
<protein>
    <submittedName>
        <fullName evidence="2">Uncharacterized protein</fullName>
    </submittedName>
</protein>
<evidence type="ECO:0000313" key="2">
    <source>
        <dbReference type="EMBL" id="KAJ7078584.1"/>
    </source>
</evidence>